<dbReference type="EMBL" id="LXJZ01000091">
    <property type="protein sequence ID" value="OAJ61512.1"/>
    <property type="molecule type" value="Genomic_DNA"/>
</dbReference>
<evidence type="ECO:0000313" key="4">
    <source>
        <dbReference type="Proteomes" id="UP000077961"/>
    </source>
</evidence>
<name>A0A1A9NBP2_9BURK</name>
<proteinExistence type="predicted"/>
<dbReference type="Proteomes" id="UP000077961">
    <property type="component" value="Unassembled WGS sequence"/>
</dbReference>
<gene>
    <name evidence="2" type="ORF">A6V36_24385</name>
    <name evidence="3" type="ORF">A6V37_22160</name>
</gene>
<keyword evidence="4" id="KW-1185">Reference proteome</keyword>
<protein>
    <submittedName>
        <fullName evidence="3">Uncharacterized protein</fullName>
    </submittedName>
</protein>
<dbReference type="STRING" id="1462993.A6V36_24385"/>
<dbReference type="EMBL" id="LXKA01000154">
    <property type="protein sequence ID" value="OAJ62914.1"/>
    <property type="molecule type" value="Genomic_DNA"/>
</dbReference>
<comment type="caution">
    <text evidence="3">The sequence shown here is derived from an EMBL/GenBank/DDBJ whole genome shotgun (WGS) entry which is preliminary data.</text>
</comment>
<organism evidence="3 5">
    <name type="scientific">Paraburkholderia ginsengiterrae</name>
    <dbReference type="NCBI Taxonomy" id="1462993"/>
    <lineage>
        <taxon>Bacteria</taxon>
        <taxon>Pseudomonadati</taxon>
        <taxon>Pseudomonadota</taxon>
        <taxon>Betaproteobacteria</taxon>
        <taxon>Burkholderiales</taxon>
        <taxon>Burkholderiaceae</taxon>
        <taxon>Paraburkholderia</taxon>
    </lineage>
</organism>
<sequence>MTVCLNARELRPIVESFAKESLMRKLMAAMIVGLIGLTALSVSTTAVACGDSSYQSSSDGK</sequence>
<keyword evidence="1" id="KW-1133">Transmembrane helix</keyword>
<evidence type="ECO:0000313" key="5">
    <source>
        <dbReference type="Proteomes" id="UP000078116"/>
    </source>
</evidence>
<feature type="transmembrane region" description="Helical" evidence="1">
    <location>
        <begin position="26"/>
        <end position="48"/>
    </location>
</feature>
<evidence type="ECO:0000256" key="1">
    <source>
        <dbReference type="SAM" id="Phobius"/>
    </source>
</evidence>
<dbReference type="Proteomes" id="UP000078116">
    <property type="component" value="Unassembled WGS sequence"/>
</dbReference>
<reference evidence="4 5" key="1">
    <citation type="submission" date="2016-04" db="EMBL/GenBank/DDBJ databases">
        <title>Reclassification of Paraburkholderia panaciterrae (Farh et al. 2015) Dobritsa &amp; Samadpour 2016 as a later homotypic synonym of Paraburkholderia ginsengiterrae (Farh et al. 2015) Dobritsa &amp; Samadpour 2016.</title>
        <authorList>
            <person name="Dobritsa A.P."/>
            <person name="Kutumbaka K."/>
            <person name="Samadpour M."/>
        </authorList>
    </citation>
    <scope>NUCLEOTIDE SEQUENCE [LARGE SCALE GENOMIC DNA]</scope>
    <source>
        <strain evidence="3 5">DCY85</strain>
        <strain evidence="2 4">DCY85-1</strain>
    </source>
</reference>
<dbReference type="AlphaFoldDB" id="A0A1A9NBP2"/>
<accession>A0A1A9NBP2</accession>
<keyword evidence="1" id="KW-0472">Membrane</keyword>
<evidence type="ECO:0000313" key="3">
    <source>
        <dbReference type="EMBL" id="OAJ62914.1"/>
    </source>
</evidence>
<evidence type="ECO:0000313" key="2">
    <source>
        <dbReference type="EMBL" id="OAJ61512.1"/>
    </source>
</evidence>
<keyword evidence="1" id="KW-0812">Transmembrane</keyword>